<evidence type="ECO:0008006" key="4">
    <source>
        <dbReference type="Google" id="ProtNLM"/>
    </source>
</evidence>
<sequence>MKYRSAFSRARKHPYLFVTHKQGTYQGEPLSNSGFGKVMSALQGVAEKFSPVHAHAFRHSWNYSFSKALDKVAGKHSPEKEEQMRSYLMGWKETSGTAATYNRRHIKEKAKEAVLEFQRNIGCQE</sequence>
<evidence type="ECO:0000313" key="3">
    <source>
        <dbReference type="Proteomes" id="UP000225433"/>
    </source>
</evidence>
<dbReference type="Gene3D" id="1.10.443.10">
    <property type="entry name" value="Intergrase catalytic core"/>
    <property type="match status" value="1"/>
</dbReference>
<evidence type="ECO:0000256" key="1">
    <source>
        <dbReference type="ARBA" id="ARBA00023172"/>
    </source>
</evidence>
<organism evidence="2 3">
    <name type="scientific">Xenorhabdus hominickii</name>
    <dbReference type="NCBI Taxonomy" id="351679"/>
    <lineage>
        <taxon>Bacteria</taxon>
        <taxon>Pseudomonadati</taxon>
        <taxon>Pseudomonadota</taxon>
        <taxon>Gammaproteobacteria</taxon>
        <taxon>Enterobacterales</taxon>
        <taxon>Morganellaceae</taxon>
        <taxon>Xenorhabdus</taxon>
    </lineage>
</organism>
<keyword evidence="1" id="KW-0233">DNA recombination</keyword>
<dbReference type="Proteomes" id="UP000225433">
    <property type="component" value="Unassembled WGS sequence"/>
</dbReference>
<dbReference type="InterPro" id="IPR013762">
    <property type="entry name" value="Integrase-like_cat_sf"/>
</dbReference>
<reference evidence="2 3" key="1">
    <citation type="journal article" date="2017" name="Nat. Microbiol.">
        <title>Natural product diversity associated with the nematode symbionts Photorhabdus and Xenorhabdus.</title>
        <authorList>
            <person name="Tobias N.J."/>
            <person name="Wolff H."/>
            <person name="Djahanschiri B."/>
            <person name="Grundmann F."/>
            <person name="Kronenwerth M."/>
            <person name="Shi Y.M."/>
            <person name="Simonyi S."/>
            <person name="Grun P."/>
            <person name="Shapiro-Ilan D."/>
            <person name="Pidot S.J."/>
            <person name="Stinear T.P."/>
            <person name="Ebersberger I."/>
            <person name="Bode H.B."/>
        </authorList>
    </citation>
    <scope>NUCLEOTIDE SEQUENCE [LARGE SCALE GENOMIC DNA]</scope>
    <source>
        <strain evidence="2 3">DSM 17903</strain>
    </source>
</reference>
<dbReference type="EMBL" id="NJAI01000005">
    <property type="protein sequence ID" value="PHM54149.1"/>
    <property type="molecule type" value="Genomic_DNA"/>
</dbReference>
<dbReference type="SUPFAM" id="SSF56349">
    <property type="entry name" value="DNA breaking-rejoining enzymes"/>
    <property type="match status" value="1"/>
</dbReference>
<dbReference type="GO" id="GO:0006310">
    <property type="term" value="P:DNA recombination"/>
    <property type="evidence" value="ECO:0007669"/>
    <property type="project" value="UniProtKB-KW"/>
</dbReference>
<protein>
    <recommendedName>
        <fullName evidence="4">Integrase</fullName>
    </recommendedName>
</protein>
<name>A0A2G0Q4K1_XENHO</name>
<dbReference type="GO" id="GO:0015074">
    <property type="term" value="P:DNA integration"/>
    <property type="evidence" value="ECO:0007669"/>
    <property type="project" value="InterPro"/>
</dbReference>
<dbReference type="InterPro" id="IPR011010">
    <property type="entry name" value="DNA_brk_join_enz"/>
</dbReference>
<comment type="caution">
    <text evidence="2">The sequence shown here is derived from an EMBL/GenBank/DDBJ whole genome shotgun (WGS) entry which is preliminary data.</text>
</comment>
<dbReference type="OrthoDB" id="6819422at2"/>
<proteinExistence type="predicted"/>
<dbReference type="RefSeq" id="WP_084023247.1">
    <property type="nucleotide sequence ID" value="NZ_CAWNQJ010000079.1"/>
</dbReference>
<dbReference type="GO" id="GO:0003677">
    <property type="term" value="F:DNA binding"/>
    <property type="evidence" value="ECO:0007669"/>
    <property type="project" value="InterPro"/>
</dbReference>
<accession>A0A2G0Q4K1</accession>
<gene>
    <name evidence="2" type="ORF">Xhom_03223</name>
</gene>
<evidence type="ECO:0000313" key="2">
    <source>
        <dbReference type="EMBL" id="PHM54149.1"/>
    </source>
</evidence>
<dbReference type="AlphaFoldDB" id="A0A2G0Q4K1"/>